<keyword evidence="1" id="KW-0472">Membrane</keyword>
<dbReference type="GO" id="GO:0016197">
    <property type="term" value="P:endosomal transport"/>
    <property type="evidence" value="ECO:0007669"/>
    <property type="project" value="TreeGrafter"/>
</dbReference>
<comment type="caution">
    <text evidence="3">The sequence shown here is derived from an EMBL/GenBank/DDBJ whole genome shotgun (WGS) entry which is preliminary data.</text>
</comment>
<evidence type="ECO:0000313" key="3">
    <source>
        <dbReference type="EMBL" id="RRT66017.1"/>
    </source>
</evidence>
<dbReference type="InterPro" id="IPR002048">
    <property type="entry name" value="EF_hand_dom"/>
</dbReference>
<dbReference type="AlphaFoldDB" id="A0A426ZPT9"/>
<feature type="domain" description="EF-hand" evidence="2">
    <location>
        <begin position="1"/>
        <end position="34"/>
    </location>
</feature>
<dbReference type="InterPro" id="IPR011992">
    <property type="entry name" value="EF-hand-dom_pair"/>
</dbReference>
<dbReference type="GO" id="GO:0005509">
    <property type="term" value="F:calcium ion binding"/>
    <property type="evidence" value="ECO:0007669"/>
    <property type="project" value="InterPro"/>
</dbReference>
<dbReference type="EMBL" id="AMZH03005593">
    <property type="protein sequence ID" value="RRT66017.1"/>
    <property type="molecule type" value="Genomic_DNA"/>
</dbReference>
<dbReference type="Gene3D" id="1.10.238.10">
    <property type="entry name" value="EF-hand"/>
    <property type="match status" value="1"/>
</dbReference>
<dbReference type="PANTHER" id="PTHR11216:SF161">
    <property type="entry name" value="CALCIUM-BINDING EF HAND FAMILY PROTEIN"/>
    <property type="match status" value="1"/>
</dbReference>
<dbReference type="PANTHER" id="PTHR11216">
    <property type="entry name" value="EH DOMAIN"/>
    <property type="match status" value="1"/>
</dbReference>
<organism evidence="3 4">
    <name type="scientific">Ensete ventricosum</name>
    <name type="common">Abyssinian banana</name>
    <name type="synonym">Musa ensete</name>
    <dbReference type="NCBI Taxonomy" id="4639"/>
    <lineage>
        <taxon>Eukaryota</taxon>
        <taxon>Viridiplantae</taxon>
        <taxon>Streptophyta</taxon>
        <taxon>Embryophyta</taxon>
        <taxon>Tracheophyta</taxon>
        <taxon>Spermatophyta</taxon>
        <taxon>Magnoliopsida</taxon>
        <taxon>Liliopsida</taxon>
        <taxon>Zingiberales</taxon>
        <taxon>Musaceae</taxon>
        <taxon>Ensete</taxon>
    </lineage>
</organism>
<dbReference type="Proteomes" id="UP000287651">
    <property type="component" value="Unassembled WGS sequence"/>
</dbReference>
<proteinExistence type="predicted"/>
<dbReference type="GO" id="GO:0005886">
    <property type="term" value="C:plasma membrane"/>
    <property type="evidence" value="ECO:0007669"/>
    <property type="project" value="TreeGrafter"/>
</dbReference>
<evidence type="ECO:0000259" key="2">
    <source>
        <dbReference type="PROSITE" id="PS50222"/>
    </source>
</evidence>
<name>A0A426ZPT9_ENSVE</name>
<keyword evidence="1" id="KW-0812">Transmembrane</keyword>
<evidence type="ECO:0000313" key="4">
    <source>
        <dbReference type="Proteomes" id="UP000287651"/>
    </source>
</evidence>
<accession>A0A426ZPT9</accession>
<protein>
    <recommendedName>
        <fullName evidence="2">EF-hand domain-containing protein</fullName>
    </recommendedName>
</protein>
<dbReference type="SUPFAM" id="SSF47473">
    <property type="entry name" value="EF-hand"/>
    <property type="match status" value="1"/>
</dbReference>
<dbReference type="GO" id="GO:0006897">
    <property type="term" value="P:endocytosis"/>
    <property type="evidence" value="ECO:0007669"/>
    <property type="project" value="TreeGrafter"/>
</dbReference>
<gene>
    <name evidence="3" type="ORF">B296_00030332</name>
</gene>
<dbReference type="GO" id="GO:0005737">
    <property type="term" value="C:cytoplasm"/>
    <property type="evidence" value="ECO:0007669"/>
    <property type="project" value="TreeGrafter"/>
</dbReference>
<reference evidence="3 4" key="1">
    <citation type="journal article" date="2014" name="Agronomy (Basel)">
        <title>A Draft Genome Sequence for Ensete ventricosum, the Drought-Tolerant Tree Against Hunger.</title>
        <authorList>
            <person name="Harrison J."/>
            <person name="Moore K.A."/>
            <person name="Paszkiewicz K."/>
            <person name="Jones T."/>
            <person name="Grant M."/>
            <person name="Ambacheew D."/>
            <person name="Muzemil S."/>
            <person name="Studholme D.J."/>
        </authorList>
    </citation>
    <scope>NUCLEOTIDE SEQUENCE [LARGE SCALE GENOMIC DNA]</scope>
</reference>
<sequence>MDVFEEYFKRADLDRDGKISGNEAVAFLQGSNLPRNVLAQVGSSMSLYLIICWFLADLAWVLLVLVGFTRGLFLWAL</sequence>
<feature type="transmembrane region" description="Helical" evidence="1">
    <location>
        <begin position="45"/>
        <end position="68"/>
    </location>
</feature>
<evidence type="ECO:0000256" key="1">
    <source>
        <dbReference type="SAM" id="Phobius"/>
    </source>
</evidence>
<dbReference type="PROSITE" id="PS50222">
    <property type="entry name" value="EF_HAND_2"/>
    <property type="match status" value="1"/>
</dbReference>
<keyword evidence="1" id="KW-1133">Transmembrane helix</keyword>